<evidence type="ECO:0000313" key="9">
    <source>
        <dbReference type="EMBL" id="MBZ0156433.1"/>
    </source>
</evidence>
<keyword evidence="4 7" id="KW-1133">Transmembrane helix</keyword>
<feature type="transmembrane region" description="Helical" evidence="7">
    <location>
        <begin position="66"/>
        <end position="86"/>
    </location>
</feature>
<dbReference type="GO" id="GO:0004129">
    <property type="term" value="F:cytochrome-c oxidase activity"/>
    <property type="evidence" value="ECO:0007669"/>
    <property type="project" value="InterPro"/>
</dbReference>
<evidence type="ECO:0000256" key="5">
    <source>
        <dbReference type="ARBA" id="ARBA00023136"/>
    </source>
</evidence>
<evidence type="ECO:0000256" key="1">
    <source>
        <dbReference type="ARBA" id="ARBA00004141"/>
    </source>
</evidence>
<dbReference type="InterPro" id="IPR000298">
    <property type="entry name" value="Cyt_c_oxidase-like_su3"/>
</dbReference>
<keyword evidence="3 6" id="KW-0812">Transmembrane</keyword>
<dbReference type="InterPro" id="IPR024791">
    <property type="entry name" value="Cyt_c/ubiquinol_Oxase_su3"/>
</dbReference>
<sequence>MIPPSVHNAAPPAEEHRMERHGAAFGMWLFLITELLFFGGLFLLYSVFRAQYPQEFHAAAHTENTVLGLVNTVLLITSSLTIALSLSALKGGRKGLSVSFQGVTLLLGIAFLVNKYFEWGEKIAHGMYPDSPVLLQKGKGETLFYSLYYVMTGLHGLHVLIGIGVIAAMAYLTVREKITALDAVKLENTGLYWHFVDIVWIYLFPLFYLVT</sequence>
<dbReference type="InterPro" id="IPR013833">
    <property type="entry name" value="Cyt_c_oxidase_su3_a-hlx"/>
</dbReference>
<organism evidence="9 10">
    <name type="scientific">Candidatus Nitrobium versatile</name>
    <dbReference type="NCBI Taxonomy" id="2884831"/>
    <lineage>
        <taxon>Bacteria</taxon>
        <taxon>Pseudomonadati</taxon>
        <taxon>Nitrospirota</taxon>
        <taxon>Nitrospiria</taxon>
        <taxon>Nitrospirales</taxon>
        <taxon>Nitrospiraceae</taxon>
        <taxon>Candidatus Nitrobium</taxon>
    </lineage>
</organism>
<dbReference type="EMBL" id="JAIOIV010000076">
    <property type="protein sequence ID" value="MBZ0156433.1"/>
    <property type="molecule type" value="Genomic_DNA"/>
</dbReference>
<evidence type="ECO:0000256" key="3">
    <source>
        <dbReference type="ARBA" id="ARBA00022692"/>
    </source>
</evidence>
<reference evidence="9" key="1">
    <citation type="journal article" date="2021" name="bioRxiv">
        <title>Unraveling nitrogen, sulfur and carbon metabolic pathways and microbial community transcriptional responses to substrate deprivation and toxicity stresses in a bioreactor mimicking anoxic brackish coastal sediment conditions.</title>
        <authorList>
            <person name="Martins P.D."/>
            <person name="Echeveste M.J."/>
            <person name="Arshad A."/>
            <person name="Kurth J."/>
            <person name="Ouboter H."/>
            <person name="Jetten M.S.M."/>
            <person name="Welte C.U."/>
        </authorList>
    </citation>
    <scope>NUCLEOTIDE SEQUENCE</scope>
    <source>
        <strain evidence="9">MAG_39</strain>
    </source>
</reference>
<evidence type="ECO:0000256" key="6">
    <source>
        <dbReference type="RuleBase" id="RU003376"/>
    </source>
</evidence>
<dbReference type="Gene3D" id="1.20.120.80">
    <property type="entry name" value="Cytochrome c oxidase, subunit III, four-helix bundle"/>
    <property type="match status" value="1"/>
</dbReference>
<dbReference type="PROSITE" id="PS50253">
    <property type="entry name" value="COX3"/>
    <property type="match status" value="1"/>
</dbReference>
<dbReference type="PANTHER" id="PTHR11403">
    <property type="entry name" value="CYTOCHROME C OXIDASE SUBUNIT III"/>
    <property type="match status" value="1"/>
</dbReference>
<evidence type="ECO:0000256" key="7">
    <source>
        <dbReference type="SAM" id="Phobius"/>
    </source>
</evidence>
<dbReference type="Pfam" id="PF00510">
    <property type="entry name" value="COX3"/>
    <property type="match status" value="1"/>
</dbReference>
<dbReference type="PANTHER" id="PTHR11403:SF6">
    <property type="entry name" value="NITRIC OXIDE REDUCTASE SUBUNIT E"/>
    <property type="match status" value="1"/>
</dbReference>
<protein>
    <submittedName>
        <fullName evidence="9">Cytochrome c oxidase subunit 3</fullName>
    </submittedName>
</protein>
<evidence type="ECO:0000259" key="8">
    <source>
        <dbReference type="PROSITE" id="PS50253"/>
    </source>
</evidence>
<feature type="transmembrane region" description="Helical" evidence="7">
    <location>
        <begin position="191"/>
        <end position="210"/>
    </location>
</feature>
<reference evidence="9" key="2">
    <citation type="submission" date="2021-08" db="EMBL/GenBank/DDBJ databases">
        <authorList>
            <person name="Dalcin Martins P."/>
        </authorList>
    </citation>
    <scope>NUCLEOTIDE SEQUENCE</scope>
    <source>
        <strain evidence="9">MAG_39</strain>
    </source>
</reference>
<comment type="similarity">
    <text evidence="2 6">Belongs to the cytochrome c oxidase subunit 3 family.</text>
</comment>
<dbReference type="GO" id="GO:0005886">
    <property type="term" value="C:plasma membrane"/>
    <property type="evidence" value="ECO:0007669"/>
    <property type="project" value="UniProtKB-SubCell"/>
</dbReference>
<keyword evidence="5 7" id="KW-0472">Membrane</keyword>
<comment type="subcellular location">
    <subcellularLocation>
        <location evidence="6">Cell membrane</location>
        <topology evidence="6">Multi-pass membrane protein</topology>
    </subcellularLocation>
    <subcellularLocation>
        <location evidence="1">Membrane</location>
        <topology evidence="1">Multi-pass membrane protein</topology>
    </subcellularLocation>
</comment>
<feature type="transmembrane region" description="Helical" evidence="7">
    <location>
        <begin position="98"/>
        <end position="117"/>
    </location>
</feature>
<feature type="transmembrane region" description="Helical" evidence="7">
    <location>
        <begin position="25"/>
        <end position="45"/>
    </location>
</feature>
<feature type="transmembrane region" description="Helical" evidence="7">
    <location>
        <begin position="147"/>
        <end position="171"/>
    </location>
</feature>
<comment type="caution">
    <text evidence="9">The sequence shown here is derived from an EMBL/GenBank/DDBJ whole genome shotgun (WGS) entry which is preliminary data.</text>
</comment>
<dbReference type="GO" id="GO:0019646">
    <property type="term" value="P:aerobic electron transport chain"/>
    <property type="evidence" value="ECO:0007669"/>
    <property type="project" value="InterPro"/>
</dbReference>
<feature type="domain" description="Heme-copper oxidase subunit III family profile" evidence="8">
    <location>
        <begin position="1"/>
        <end position="211"/>
    </location>
</feature>
<evidence type="ECO:0000256" key="2">
    <source>
        <dbReference type="ARBA" id="ARBA00010581"/>
    </source>
</evidence>
<evidence type="ECO:0000256" key="4">
    <source>
        <dbReference type="ARBA" id="ARBA00022989"/>
    </source>
</evidence>
<gene>
    <name evidence="9" type="ORF">K8I29_09535</name>
</gene>
<name>A0A953J4Z6_9BACT</name>
<dbReference type="AlphaFoldDB" id="A0A953J4Z6"/>
<accession>A0A953J4Z6</accession>
<evidence type="ECO:0000313" key="10">
    <source>
        <dbReference type="Proteomes" id="UP000705867"/>
    </source>
</evidence>
<proteinExistence type="inferred from homology"/>
<dbReference type="InterPro" id="IPR035973">
    <property type="entry name" value="Cyt_c_oxidase_su3-like_sf"/>
</dbReference>
<dbReference type="SUPFAM" id="SSF81452">
    <property type="entry name" value="Cytochrome c oxidase subunit III-like"/>
    <property type="match status" value="1"/>
</dbReference>
<dbReference type="Proteomes" id="UP000705867">
    <property type="component" value="Unassembled WGS sequence"/>
</dbReference>